<dbReference type="Pfam" id="PF00561">
    <property type="entry name" value="Abhydrolase_1"/>
    <property type="match status" value="1"/>
</dbReference>
<dbReference type="PANTHER" id="PTHR43248:SF29">
    <property type="entry name" value="TRIPEPTIDYL AMINOPEPTIDASE"/>
    <property type="match status" value="1"/>
</dbReference>
<dbReference type="Gene3D" id="3.40.50.1820">
    <property type="entry name" value="alpha/beta hydrolase"/>
    <property type="match status" value="1"/>
</dbReference>
<sequence length="373" mass="39563">MTPHPTRRARRCLAAAAVVTASVITPAAATPGPAVSWQPCADNPRIDCASVPAPVDWSRPDGETISVAVARRAATEPSQRRGVLVYLPAGPGSSGVDAVVDDQWFGLLFPPEIAARFDVVGFDPRGVQRTSPVRCDAAVVAELDRPAPRSRREFDELLEAQAAVGTDCRARTGPVFDHLDSTQSAHDVDAIRAALEVDTVDLYGLSYGTVIGQRYAELFGSRLRTLTLDAVYDHGASPDRFDVTAALAAQESFDRFLTWCADTPSCELHGRVVRRIVADLFAAADEGSLVDPAEPDRPLDPTALTDRLVSPLTRPDLPDVAHRIAVLAGLAAAPAAADAPPASGEAALPIFTVCADTRVDATSWEHQVALARA</sequence>
<keyword evidence="7" id="KW-1185">Reference proteome</keyword>
<dbReference type="PANTHER" id="PTHR43248">
    <property type="entry name" value="2-SUCCINYL-6-HYDROXY-2,4-CYCLOHEXADIENE-1-CARBOXYLATE SYNTHASE"/>
    <property type="match status" value="1"/>
</dbReference>
<dbReference type="STRING" id="1912961.BU204_26075"/>
<feature type="domain" description="AB hydrolase-1" evidence="5">
    <location>
        <begin position="83"/>
        <end position="273"/>
    </location>
</feature>
<dbReference type="RefSeq" id="WP_075128395.1">
    <property type="nucleotide sequence ID" value="NZ_MSIE01000052.1"/>
</dbReference>
<dbReference type="EMBL" id="MSIE01000052">
    <property type="protein sequence ID" value="OLF14617.1"/>
    <property type="molecule type" value="Genomic_DNA"/>
</dbReference>
<evidence type="ECO:0000313" key="7">
    <source>
        <dbReference type="Proteomes" id="UP000185596"/>
    </source>
</evidence>
<dbReference type="InterPro" id="IPR029058">
    <property type="entry name" value="AB_hydrolase_fold"/>
</dbReference>
<dbReference type="OrthoDB" id="5519806at2"/>
<keyword evidence="3" id="KW-0378">Hydrolase</keyword>
<dbReference type="Proteomes" id="UP000185596">
    <property type="component" value="Unassembled WGS sequence"/>
</dbReference>
<proteinExistence type="inferred from homology"/>
<protein>
    <recommendedName>
        <fullName evidence="5">AB hydrolase-1 domain-containing protein</fullName>
    </recommendedName>
</protein>
<comment type="similarity">
    <text evidence="1">Belongs to the peptidase S33 family.</text>
</comment>
<dbReference type="InterPro" id="IPR000073">
    <property type="entry name" value="AB_hydrolase_1"/>
</dbReference>
<evidence type="ECO:0000313" key="6">
    <source>
        <dbReference type="EMBL" id="OLF14617.1"/>
    </source>
</evidence>
<evidence type="ECO:0000256" key="2">
    <source>
        <dbReference type="ARBA" id="ARBA00022729"/>
    </source>
</evidence>
<comment type="caution">
    <text evidence="6">The sequence shown here is derived from an EMBL/GenBank/DDBJ whole genome shotgun (WGS) entry which is preliminary data.</text>
</comment>
<evidence type="ECO:0000256" key="1">
    <source>
        <dbReference type="ARBA" id="ARBA00010088"/>
    </source>
</evidence>
<keyword evidence="2 4" id="KW-0732">Signal</keyword>
<reference evidence="6 7" key="1">
    <citation type="submission" date="2016-12" db="EMBL/GenBank/DDBJ databases">
        <title>The draft genome sequence of Actinophytocola sp. 11-183.</title>
        <authorList>
            <person name="Wang W."/>
            <person name="Yuan L."/>
        </authorList>
    </citation>
    <scope>NUCLEOTIDE SEQUENCE [LARGE SCALE GENOMIC DNA]</scope>
    <source>
        <strain evidence="6 7">11-183</strain>
    </source>
</reference>
<gene>
    <name evidence="6" type="ORF">BU204_26075</name>
</gene>
<dbReference type="GO" id="GO:0016787">
    <property type="term" value="F:hydrolase activity"/>
    <property type="evidence" value="ECO:0007669"/>
    <property type="project" value="UniProtKB-KW"/>
</dbReference>
<feature type="chain" id="PRO_5012435071" description="AB hydrolase-1 domain-containing protein" evidence="4">
    <location>
        <begin position="30"/>
        <end position="373"/>
    </location>
</feature>
<evidence type="ECO:0000259" key="5">
    <source>
        <dbReference type="Pfam" id="PF00561"/>
    </source>
</evidence>
<dbReference type="AlphaFoldDB" id="A0A1Q8CJT8"/>
<dbReference type="InterPro" id="IPR051601">
    <property type="entry name" value="Serine_prot/Carboxylest_S33"/>
</dbReference>
<accession>A0A1Q8CJT8</accession>
<dbReference type="SUPFAM" id="SSF53474">
    <property type="entry name" value="alpha/beta-Hydrolases"/>
    <property type="match status" value="1"/>
</dbReference>
<name>A0A1Q8CJT8_9PSEU</name>
<organism evidence="6 7">
    <name type="scientific">Actinophytocola xanthii</name>
    <dbReference type="NCBI Taxonomy" id="1912961"/>
    <lineage>
        <taxon>Bacteria</taxon>
        <taxon>Bacillati</taxon>
        <taxon>Actinomycetota</taxon>
        <taxon>Actinomycetes</taxon>
        <taxon>Pseudonocardiales</taxon>
        <taxon>Pseudonocardiaceae</taxon>
    </lineage>
</organism>
<feature type="signal peptide" evidence="4">
    <location>
        <begin position="1"/>
        <end position="29"/>
    </location>
</feature>
<evidence type="ECO:0000256" key="4">
    <source>
        <dbReference type="SAM" id="SignalP"/>
    </source>
</evidence>
<evidence type="ECO:0000256" key="3">
    <source>
        <dbReference type="ARBA" id="ARBA00022801"/>
    </source>
</evidence>